<dbReference type="Pfam" id="PF08378">
    <property type="entry name" value="NERD"/>
    <property type="match status" value="1"/>
</dbReference>
<comment type="subcellular location">
    <subcellularLocation>
        <location evidence="1">Cytoplasm</location>
        <location evidence="1">Cytoskeleton</location>
        <location evidence="1">Microtubule organizing center</location>
        <location evidence="1">Centrosome</location>
    </subcellularLocation>
    <subcellularLocation>
        <location evidence="2">Cytoplasm</location>
        <location evidence="2">Cytoskeleton</location>
        <location evidence="2">Spindle pole</location>
    </subcellularLocation>
</comment>
<dbReference type="Pfam" id="PF00069">
    <property type="entry name" value="Pkinase"/>
    <property type="match status" value="1"/>
</dbReference>
<dbReference type="PROSITE" id="PS50011">
    <property type="entry name" value="PROTEIN_KINASE_DOM"/>
    <property type="match status" value="2"/>
</dbReference>
<keyword evidence="8 14" id="KW-0418">Kinase</keyword>
<sequence length="1403" mass="154500">MDARSSRWHEITPSSFKHEQAALRHVRELLPDRHPYAAWSNFTFISQQGHIREVDLLVAAPSGLHLVEIKNLHGRLTNRYGTWVLHGERGRRTFDNPVILADQKAKELKGLLMQAATKDRITIPYVNAAVFLAEPGIVCELDDRQRAHVYGPEDAQQGPNPLPRIGSDLLTAPATRVAPTPEFFRALPRLLERVGIHPTQRSVTVGAWKIEPQPYESGPTWQDHHGFREDMPGEHRRVRIYLYEREADPDRQRSIRAAATREFRACQGLRHPGLLRPVELVDHEAGPALLIEQSQEALRLDHYMAQHGSDLDLPTRLDMVRQLAEAVHYAHERRLVHRALSPRAVIVDPTDGDWSRPRLQIGEWQASARGLSGRPTVHRFAPSSDAAKHVEAAAAPYLAPEFRADADGTVSIDVFGLGTTSYLILTGRPPASSQAELIQRLEADRGLHPAAVIDGIPDDIDTIISMATAPVVKDRFTDVEEFLDEFNKALSPEEEPGAEQHDPWNAVKGDSLGDTGYEVRKVLGTGSTARAFLVFRDGMESVLKIARSAEAEERLLDEATALEELRHDHIVVLRRGLFDVGNRQAIEIDYAGERSLAQVLRTDGALLPDQLQRFGDQLLDALCYLERKGVMHRDIKPDNLGVRQHPKQGPRLVLFDFSLAGTPTTDLLAGTRGYVDPFLDPNGRRPVYDAHAERYAAAVTLHEMASMELPSWGEDGSNPRFVDTPVTLSSELFAAGLREPLDAFFRKALHRDAEQRFPSAAAMREAWRRVFTAVDETGPATVSSSRSDDPEELREEAANRARLDTALDAAGLTLRAVAVAQRLGASTVGEFLDIPHKRLWRARGVSKRTRDELLRRSTQWRKALITGAAPAAAGPVPADVDGSRLPLDTIVATLLPKPRRRNDAQLAITRLLLGLPDDAGALPEFRWPTNVQVAAKATLSQGRIAQVLPARRRAWLRNTALDAVRDEVVDALRSLGRVAAAEELADHLLVLHGCTEAVATEHRRAYAYAVLRAAVEADSLADTAGRESRFATRRHHDRVLVALQVTSEEPLDTPSDGQLLELAVELSKAAVALAGQDPLPTPTAVVRELEATAERVNHILDEKRLVRLAAAAAGSVLSNARLELYPRDLSPVRALRLAQAGAGLSDNGIEPDAVHRRVESRFPGLAPLPTGNELLDLLKEAGFSLVWDGKVYRPPQLSYTAYSPTPSSKQPPAVEGTAASDVDARLVEAARHGGFRVITLRRKRWPRARLAVEAVLGEPVVDVSAAFVGALRAVARQRQIPDFDRVLHADAAEPGSRDQLNLQRVVSEACALLEQEWSGRPVLVLDMLTPLGRYPAGAALLERLADRARYGGSDTGPDTLVLLCPTGDEAQRPRIGNYVIDIRTPEEWVIARSSWPPAQASVA</sequence>
<proteinExistence type="inferred from homology"/>
<dbReference type="PROSITE" id="PS50965">
    <property type="entry name" value="NERD"/>
    <property type="match status" value="1"/>
</dbReference>
<dbReference type="Proteomes" id="UP000298860">
    <property type="component" value="Unassembled WGS sequence"/>
</dbReference>
<dbReference type="EC" id="2.7.11.1" evidence="4"/>
<feature type="domain" description="Protein kinase" evidence="12">
    <location>
        <begin position="188"/>
        <end position="505"/>
    </location>
</feature>
<feature type="domain" description="Protein kinase" evidence="12">
    <location>
        <begin position="517"/>
        <end position="768"/>
    </location>
</feature>
<evidence type="ECO:0000256" key="10">
    <source>
        <dbReference type="ARBA" id="ARBA00023212"/>
    </source>
</evidence>
<dbReference type="PANTHER" id="PTHR43289">
    <property type="entry name" value="MITOGEN-ACTIVATED PROTEIN KINASE KINASE KINASE 20-RELATED"/>
    <property type="match status" value="1"/>
</dbReference>
<comment type="similarity">
    <text evidence="3">Belongs to the protein kinase superfamily. NEK Ser/Thr protein kinase family. NIMA subfamily.</text>
</comment>
<name>A0A4D4JF76_9PSEU</name>
<evidence type="ECO:0000256" key="4">
    <source>
        <dbReference type="ARBA" id="ARBA00012513"/>
    </source>
</evidence>
<evidence type="ECO:0000256" key="8">
    <source>
        <dbReference type="ARBA" id="ARBA00022777"/>
    </source>
</evidence>
<dbReference type="Pfam" id="PF07714">
    <property type="entry name" value="PK_Tyr_Ser-Thr"/>
    <property type="match status" value="1"/>
</dbReference>
<dbReference type="NCBIfam" id="NF033442">
    <property type="entry name" value="BREX_PglW"/>
    <property type="match status" value="1"/>
</dbReference>
<dbReference type="InterPro" id="IPR001245">
    <property type="entry name" value="Ser-Thr/Tyr_kinase_cat_dom"/>
</dbReference>
<evidence type="ECO:0000256" key="6">
    <source>
        <dbReference type="ARBA" id="ARBA00022679"/>
    </source>
</evidence>
<keyword evidence="10" id="KW-0963">Cytoplasm</keyword>
<dbReference type="InterPro" id="IPR011528">
    <property type="entry name" value="NERD"/>
</dbReference>
<evidence type="ECO:0000256" key="7">
    <source>
        <dbReference type="ARBA" id="ARBA00022741"/>
    </source>
</evidence>
<organism evidence="14 15">
    <name type="scientific">Gandjariella thermophila</name>
    <dbReference type="NCBI Taxonomy" id="1931992"/>
    <lineage>
        <taxon>Bacteria</taxon>
        <taxon>Bacillati</taxon>
        <taxon>Actinomycetota</taxon>
        <taxon>Actinomycetes</taxon>
        <taxon>Pseudonocardiales</taxon>
        <taxon>Pseudonocardiaceae</taxon>
        <taxon>Gandjariella</taxon>
    </lineage>
</organism>
<accession>A0A4D4JF76</accession>
<dbReference type="InterPro" id="IPR049832">
    <property type="entry name" value="BREX_PglW"/>
</dbReference>
<evidence type="ECO:0000256" key="2">
    <source>
        <dbReference type="ARBA" id="ARBA00004647"/>
    </source>
</evidence>
<keyword evidence="7 11" id="KW-0547">Nucleotide-binding</keyword>
<dbReference type="SMART" id="SM00220">
    <property type="entry name" value="S_TKc"/>
    <property type="match status" value="1"/>
</dbReference>
<dbReference type="SUPFAM" id="SSF56112">
    <property type="entry name" value="Protein kinase-like (PK-like)"/>
    <property type="match status" value="2"/>
</dbReference>
<feature type="domain" description="NERD" evidence="13">
    <location>
        <begin position="14"/>
        <end position="131"/>
    </location>
</feature>
<dbReference type="RefSeq" id="WP_192909728.1">
    <property type="nucleotide sequence ID" value="NZ_BJFL01000039.1"/>
</dbReference>
<evidence type="ECO:0000313" key="14">
    <source>
        <dbReference type="EMBL" id="GDY33308.1"/>
    </source>
</evidence>
<dbReference type="GO" id="GO:0000922">
    <property type="term" value="C:spindle pole"/>
    <property type="evidence" value="ECO:0007669"/>
    <property type="project" value="UniProtKB-SubCell"/>
</dbReference>
<evidence type="ECO:0000256" key="11">
    <source>
        <dbReference type="PROSITE-ProRule" id="PRU10141"/>
    </source>
</evidence>
<dbReference type="GO" id="GO:0004674">
    <property type="term" value="F:protein serine/threonine kinase activity"/>
    <property type="evidence" value="ECO:0007669"/>
    <property type="project" value="UniProtKB-KW"/>
</dbReference>
<dbReference type="PANTHER" id="PTHR43289:SF6">
    <property type="entry name" value="SERINE_THREONINE-PROTEIN KINASE NEKL-3"/>
    <property type="match status" value="1"/>
</dbReference>
<comment type="caution">
    <text evidence="14">The sequence shown here is derived from an EMBL/GenBank/DDBJ whole genome shotgun (WGS) entry which is preliminary data.</text>
</comment>
<evidence type="ECO:0000256" key="3">
    <source>
        <dbReference type="ARBA" id="ARBA00010886"/>
    </source>
</evidence>
<dbReference type="InterPro" id="IPR000719">
    <property type="entry name" value="Prot_kinase_dom"/>
</dbReference>
<reference evidence="15" key="1">
    <citation type="submission" date="2019-04" db="EMBL/GenBank/DDBJ databases">
        <title>Draft genome sequence of Pseudonocardiaceae bacterium SL3-2-4.</title>
        <authorList>
            <person name="Ningsih F."/>
            <person name="Yokota A."/>
            <person name="Sakai Y."/>
            <person name="Nanatani K."/>
            <person name="Yabe S."/>
            <person name="Oetari A."/>
            <person name="Sjamsuridzal W."/>
        </authorList>
    </citation>
    <scope>NUCLEOTIDE SEQUENCE [LARGE SCALE GENOMIC DNA]</scope>
    <source>
        <strain evidence="15">SL3-2-4</strain>
    </source>
</reference>
<gene>
    <name evidence="14" type="ORF">GTS_49410</name>
</gene>
<evidence type="ECO:0000259" key="13">
    <source>
        <dbReference type="PROSITE" id="PS50965"/>
    </source>
</evidence>
<dbReference type="Gene3D" id="1.10.510.10">
    <property type="entry name" value="Transferase(Phosphotransferase) domain 1"/>
    <property type="match status" value="2"/>
</dbReference>
<dbReference type="EMBL" id="BJFL01000039">
    <property type="protein sequence ID" value="GDY33308.1"/>
    <property type="molecule type" value="Genomic_DNA"/>
</dbReference>
<feature type="binding site" evidence="11">
    <location>
        <position position="544"/>
    </location>
    <ligand>
        <name>ATP</name>
        <dbReference type="ChEBI" id="CHEBI:30616"/>
    </ligand>
</feature>
<evidence type="ECO:0000256" key="5">
    <source>
        <dbReference type="ARBA" id="ARBA00022527"/>
    </source>
</evidence>
<dbReference type="GO" id="GO:0005813">
    <property type="term" value="C:centrosome"/>
    <property type="evidence" value="ECO:0007669"/>
    <property type="project" value="UniProtKB-SubCell"/>
</dbReference>
<evidence type="ECO:0000313" key="15">
    <source>
        <dbReference type="Proteomes" id="UP000298860"/>
    </source>
</evidence>
<dbReference type="InterPro" id="IPR011009">
    <property type="entry name" value="Kinase-like_dom_sf"/>
</dbReference>
<dbReference type="PROSITE" id="PS00107">
    <property type="entry name" value="PROTEIN_KINASE_ATP"/>
    <property type="match status" value="1"/>
</dbReference>
<dbReference type="GO" id="GO:0005524">
    <property type="term" value="F:ATP binding"/>
    <property type="evidence" value="ECO:0007669"/>
    <property type="project" value="UniProtKB-UniRule"/>
</dbReference>
<keyword evidence="9 11" id="KW-0067">ATP-binding</keyword>
<evidence type="ECO:0000259" key="12">
    <source>
        <dbReference type="PROSITE" id="PS50011"/>
    </source>
</evidence>
<keyword evidence="5" id="KW-0723">Serine/threonine-protein kinase</keyword>
<keyword evidence="6" id="KW-0808">Transferase</keyword>
<dbReference type="InterPro" id="IPR017441">
    <property type="entry name" value="Protein_kinase_ATP_BS"/>
</dbReference>
<evidence type="ECO:0000256" key="9">
    <source>
        <dbReference type="ARBA" id="ARBA00022840"/>
    </source>
</evidence>
<evidence type="ECO:0000256" key="1">
    <source>
        <dbReference type="ARBA" id="ARBA00004300"/>
    </source>
</evidence>
<keyword evidence="10" id="KW-0206">Cytoskeleton</keyword>
<protein>
    <recommendedName>
        <fullName evidence="4">non-specific serine/threonine protein kinase</fullName>
        <ecNumber evidence="4">2.7.11.1</ecNumber>
    </recommendedName>
</protein>
<keyword evidence="15" id="KW-1185">Reference proteome</keyword>